<evidence type="ECO:0000313" key="3">
    <source>
        <dbReference type="EMBL" id="CAL1411603.1"/>
    </source>
</evidence>
<dbReference type="EMBL" id="OZ034822">
    <property type="protein sequence ID" value="CAL1411603.1"/>
    <property type="molecule type" value="Genomic_DNA"/>
</dbReference>
<organism evidence="3 4">
    <name type="scientific">Linum trigynum</name>
    <dbReference type="NCBI Taxonomy" id="586398"/>
    <lineage>
        <taxon>Eukaryota</taxon>
        <taxon>Viridiplantae</taxon>
        <taxon>Streptophyta</taxon>
        <taxon>Embryophyta</taxon>
        <taxon>Tracheophyta</taxon>
        <taxon>Spermatophyta</taxon>
        <taxon>Magnoliopsida</taxon>
        <taxon>eudicotyledons</taxon>
        <taxon>Gunneridae</taxon>
        <taxon>Pentapetalae</taxon>
        <taxon>rosids</taxon>
        <taxon>fabids</taxon>
        <taxon>Malpighiales</taxon>
        <taxon>Linaceae</taxon>
        <taxon>Linum</taxon>
    </lineage>
</organism>
<evidence type="ECO:0000256" key="1">
    <source>
        <dbReference type="SAM" id="MobiDB-lite"/>
    </source>
</evidence>
<dbReference type="Proteomes" id="UP001497516">
    <property type="component" value="Chromosome 9"/>
</dbReference>
<dbReference type="PANTHER" id="PTHR31286:SF167">
    <property type="entry name" value="OS09G0268800 PROTEIN"/>
    <property type="match status" value="1"/>
</dbReference>
<gene>
    <name evidence="3" type="ORF">LTRI10_LOCUS50947</name>
</gene>
<protein>
    <recommendedName>
        <fullName evidence="2">Zinc knuckle CX2CX4HX4C domain-containing protein</fullName>
    </recommendedName>
</protein>
<keyword evidence="4" id="KW-1185">Reference proteome</keyword>
<proteinExistence type="predicted"/>
<name>A0AAV2GLK3_9ROSI</name>
<feature type="compositionally biased region" description="Basic residues" evidence="1">
    <location>
        <begin position="260"/>
        <end position="270"/>
    </location>
</feature>
<feature type="compositionally biased region" description="Basic and acidic residues" evidence="1">
    <location>
        <begin position="189"/>
        <end position="206"/>
    </location>
</feature>
<dbReference type="Pfam" id="PF14392">
    <property type="entry name" value="zf-CCHC_4"/>
    <property type="match status" value="1"/>
</dbReference>
<dbReference type="InterPro" id="IPR040256">
    <property type="entry name" value="At4g02000-like"/>
</dbReference>
<dbReference type="InterPro" id="IPR025836">
    <property type="entry name" value="Zn_knuckle_CX2CX4HX4C"/>
</dbReference>
<sequence>MATKIEAMFGALKVYDTANSGIWSNYMRLRVTFQVTKPLRRGVLLEVDNRKQWYEVAYEKLPNFCYNCGMLGHLKKDYLEELVQKDEIQYGSWMRAMSLIKKHDKKNRSEATKVENIWSAEKLKVSGENSGEPKSSGSIEGMTHLVPKPAKKKLFDIINEISFSQMVESKDKETGEQGSRNDLLEIEQNNDKRKDPKEQEGIKESGLEEYNNEAFKEPLAQEFVGLELQSSQYEAEETNKENGPGDRDKKASCQTSQQKMGKKKEQRKQSRGIGGNR</sequence>
<feature type="domain" description="Zinc knuckle CX2CX4HX4C" evidence="2">
    <location>
        <begin position="35"/>
        <end position="77"/>
    </location>
</feature>
<feature type="compositionally biased region" description="Basic and acidic residues" evidence="1">
    <location>
        <begin position="237"/>
        <end position="251"/>
    </location>
</feature>
<evidence type="ECO:0000259" key="2">
    <source>
        <dbReference type="Pfam" id="PF14392"/>
    </source>
</evidence>
<reference evidence="3 4" key="1">
    <citation type="submission" date="2024-04" db="EMBL/GenBank/DDBJ databases">
        <authorList>
            <person name="Fracassetti M."/>
        </authorList>
    </citation>
    <scope>NUCLEOTIDE SEQUENCE [LARGE SCALE GENOMIC DNA]</scope>
</reference>
<dbReference type="PANTHER" id="PTHR31286">
    <property type="entry name" value="GLYCINE-RICH CELL WALL STRUCTURAL PROTEIN 1.8-LIKE"/>
    <property type="match status" value="1"/>
</dbReference>
<feature type="region of interest" description="Disordered" evidence="1">
    <location>
        <begin position="168"/>
        <end position="277"/>
    </location>
</feature>
<evidence type="ECO:0000313" key="4">
    <source>
        <dbReference type="Proteomes" id="UP001497516"/>
    </source>
</evidence>
<accession>A0AAV2GLK3</accession>
<dbReference type="AlphaFoldDB" id="A0AAV2GLK3"/>